<dbReference type="Pfam" id="PF13424">
    <property type="entry name" value="TPR_12"/>
    <property type="match status" value="1"/>
</dbReference>
<dbReference type="SUPFAM" id="SSF46894">
    <property type="entry name" value="C-terminal effector domain of the bipartite response regulators"/>
    <property type="match status" value="1"/>
</dbReference>
<organism evidence="1 2">
    <name type="scientific">candidate division WOR-3 bacterium</name>
    <dbReference type="NCBI Taxonomy" id="2052148"/>
    <lineage>
        <taxon>Bacteria</taxon>
        <taxon>Bacteria division WOR-3</taxon>
    </lineage>
</organism>
<sequence length="568" mass="66660">MFEELVRQGEECVKKGDVVTLEQIIRTLSKVPSSNEYLYLSAYLQFLKGRLSKALELCEKIEPSLRKGQNQELICKALLLKATILRREGEYTSSNRALDRCFKVIQGDTFMLGDIWNSKGVNFWMLGKFEKAKQCYRKARYLSQSSKEMSVFLKTSINLGIVPLHQGHFFEADVYLRNALELCEKEQEKRLRIYALLNLGELCWKRGDWELGKELLAGCKESAVEFSLTYEEGVSYWILANILRDGHNFEEAYRVYNRALELLEKSMSYTEKLYVYLNMGVLERLRGNYQTALDLLNRAQTIMEQTGEKLDEGILLIETGMVLWFLRERRSSLKYLNRGIAKTKNRKYERTIGELFRFYIRKQGGSEDAKLFDELLRRCWKYGYDTILLRERQIFLPLLCEYLLMRKRSTLPKMILFRLVTNHEELINFLLEHRSVRCQEVALSAIEKLGLGHLKSKVQNKIWALRPRIAHKAVAVLETLEQKPLPSLAVKLFGKFEITRDDDTLLSLSRKKMKDLLKILILYYRKPILREQLMEMLWPGEAPEKSFNSLRQLIFLLRRAFDEFGFNG</sequence>
<dbReference type="InterPro" id="IPR011990">
    <property type="entry name" value="TPR-like_helical_dom_sf"/>
</dbReference>
<reference evidence="1" key="1">
    <citation type="journal article" date="2020" name="mSystems">
        <title>Genome- and Community-Level Interaction Insights into Carbon Utilization and Element Cycling Functions of Hydrothermarchaeota in Hydrothermal Sediment.</title>
        <authorList>
            <person name="Zhou Z."/>
            <person name="Liu Y."/>
            <person name="Xu W."/>
            <person name="Pan J."/>
            <person name="Luo Z.H."/>
            <person name="Li M."/>
        </authorList>
    </citation>
    <scope>NUCLEOTIDE SEQUENCE</scope>
    <source>
        <strain evidence="1">HyVt-388</strain>
    </source>
</reference>
<dbReference type="Proteomes" id="UP000885826">
    <property type="component" value="Unassembled WGS sequence"/>
</dbReference>
<dbReference type="AlphaFoldDB" id="A0A9C9ELU5"/>
<dbReference type="Pfam" id="PF13181">
    <property type="entry name" value="TPR_8"/>
    <property type="match status" value="1"/>
</dbReference>
<dbReference type="GO" id="GO:0003677">
    <property type="term" value="F:DNA binding"/>
    <property type="evidence" value="ECO:0007669"/>
    <property type="project" value="InterPro"/>
</dbReference>
<feature type="non-terminal residue" evidence="1">
    <location>
        <position position="568"/>
    </location>
</feature>
<dbReference type="Gene3D" id="1.25.40.10">
    <property type="entry name" value="Tetratricopeptide repeat domain"/>
    <property type="match status" value="2"/>
</dbReference>
<dbReference type="InterPro" id="IPR019734">
    <property type="entry name" value="TPR_rpt"/>
</dbReference>
<comment type="caution">
    <text evidence="1">The sequence shown here is derived from an EMBL/GenBank/DDBJ whole genome shotgun (WGS) entry which is preliminary data.</text>
</comment>
<protein>
    <submittedName>
        <fullName evidence="1">Tetratricopeptide repeat protein</fullName>
    </submittedName>
</protein>
<dbReference type="GO" id="GO:0006355">
    <property type="term" value="P:regulation of DNA-templated transcription"/>
    <property type="evidence" value="ECO:0007669"/>
    <property type="project" value="InterPro"/>
</dbReference>
<evidence type="ECO:0000313" key="2">
    <source>
        <dbReference type="Proteomes" id="UP000885826"/>
    </source>
</evidence>
<dbReference type="InterPro" id="IPR036388">
    <property type="entry name" value="WH-like_DNA-bd_sf"/>
</dbReference>
<accession>A0A9C9ELU5</accession>
<name>A0A9C9ELU5_UNCW3</name>
<dbReference type="InterPro" id="IPR051677">
    <property type="entry name" value="AfsR-DnrI-RedD_regulator"/>
</dbReference>
<dbReference type="PANTHER" id="PTHR35807">
    <property type="entry name" value="TRANSCRIPTIONAL REGULATOR REDD-RELATED"/>
    <property type="match status" value="1"/>
</dbReference>
<gene>
    <name evidence="1" type="ORF">ENI34_04130</name>
</gene>
<dbReference type="SMART" id="SM00028">
    <property type="entry name" value="TPR"/>
    <property type="match status" value="5"/>
</dbReference>
<dbReference type="Gene3D" id="1.10.10.10">
    <property type="entry name" value="Winged helix-like DNA-binding domain superfamily/Winged helix DNA-binding domain"/>
    <property type="match status" value="1"/>
</dbReference>
<dbReference type="InterPro" id="IPR016032">
    <property type="entry name" value="Sig_transdc_resp-reg_C-effctor"/>
</dbReference>
<evidence type="ECO:0000313" key="1">
    <source>
        <dbReference type="EMBL" id="HEC78315.1"/>
    </source>
</evidence>
<dbReference type="SUPFAM" id="SSF48452">
    <property type="entry name" value="TPR-like"/>
    <property type="match status" value="2"/>
</dbReference>
<proteinExistence type="predicted"/>
<dbReference type="EMBL" id="DRIG01000044">
    <property type="protein sequence ID" value="HEC78315.1"/>
    <property type="molecule type" value="Genomic_DNA"/>
</dbReference>